<dbReference type="InterPro" id="IPR005585">
    <property type="entry name" value="DUF327"/>
</dbReference>
<dbReference type="Gene3D" id="1.20.120.490">
    <property type="entry name" value="Hypothetical protein TM1646-like domain"/>
    <property type="match status" value="1"/>
</dbReference>
<dbReference type="OrthoDB" id="6119333at2"/>
<dbReference type="AlphaFoldDB" id="A0A1E2V7A8"/>
<organism evidence="1 2">
    <name type="scientific">Terasakiispira papahanaumokuakeensis</name>
    <dbReference type="NCBI Taxonomy" id="197479"/>
    <lineage>
        <taxon>Bacteria</taxon>
        <taxon>Pseudomonadati</taxon>
        <taxon>Pseudomonadota</taxon>
        <taxon>Gammaproteobacteria</taxon>
        <taxon>Oceanospirillales</taxon>
        <taxon>Terasakiispira</taxon>
    </lineage>
</organism>
<dbReference type="EMBL" id="MDTQ01000001">
    <property type="protein sequence ID" value="ODC02871.1"/>
    <property type="molecule type" value="Genomic_DNA"/>
</dbReference>
<dbReference type="Pfam" id="PF03885">
    <property type="entry name" value="DUF327"/>
    <property type="match status" value="1"/>
</dbReference>
<dbReference type="InterPro" id="IPR024042">
    <property type="entry name" value="TM1646-like_dom_sf"/>
</dbReference>
<gene>
    <name evidence="1" type="ORF">BFW38_04195</name>
</gene>
<reference evidence="1 2" key="1">
    <citation type="submission" date="2016-08" db="EMBL/GenBank/DDBJ databases">
        <authorList>
            <person name="Seilhamer J.J."/>
        </authorList>
    </citation>
    <scope>NUCLEOTIDE SEQUENCE [LARGE SCALE GENOMIC DNA]</scope>
    <source>
        <strain evidence="1 2">PH27A</strain>
    </source>
</reference>
<dbReference type="Proteomes" id="UP000094291">
    <property type="component" value="Unassembled WGS sequence"/>
</dbReference>
<evidence type="ECO:0008006" key="3">
    <source>
        <dbReference type="Google" id="ProtNLM"/>
    </source>
</evidence>
<protein>
    <recommendedName>
        <fullName evidence="3">DUF327 domain-containing protein</fullName>
    </recommendedName>
</protein>
<accession>A0A1E2V7A8</accession>
<proteinExistence type="predicted"/>
<comment type="caution">
    <text evidence="1">The sequence shown here is derived from an EMBL/GenBank/DDBJ whole genome shotgun (WGS) entry which is preliminary data.</text>
</comment>
<evidence type="ECO:0000313" key="1">
    <source>
        <dbReference type="EMBL" id="ODC02871.1"/>
    </source>
</evidence>
<dbReference type="SUPFAM" id="SSF158397">
    <property type="entry name" value="TM1646-like"/>
    <property type="match status" value="1"/>
</dbReference>
<dbReference type="STRING" id="197479.BFW38_04195"/>
<keyword evidence="2" id="KW-1185">Reference proteome</keyword>
<name>A0A1E2V7A8_9GAMM</name>
<dbReference type="RefSeq" id="WP_068997266.1">
    <property type="nucleotide sequence ID" value="NZ_MDTQ01000001.1"/>
</dbReference>
<evidence type="ECO:0000313" key="2">
    <source>
        <dbReference type="Proteomes" id="UP000094291"/>
    </source>
</evidence>
<sequence length="155" mass="17633">MAFPINSMLKQLRDDRRTSKPLKPRSGAAVGKVSFNDHFTQQTQVSDRQAYRAELDHLRSLLDEAGEDLERNPTVGNFEVFRTLMGSLISRVLEGGFQVENVGPGWHPADRHQIIRKIDAEAEALLEMVLEEHKDRTQLHKRISTLKGLVIDMMS</sequence>